<protein>
    <submittedName>
        <fullName evidence="1">Uncharacterized protein</fullName>
    </submittedName>
</protein>
<feature type="non-terminal residue" evidence="1">
    <location>
        <position position="209"/>
    </location>
</feature>
<reference evidence="1" key="1">
    <citation type="submission" date="2013-07" db="EMBL/GenBank/DDBJ databases">
        <title>Midgut Transcriptome Profiling of Anoplphora glabripennis, a Lignocellulose Degrading, Wood-Boring Cerambycid.</title>
        <authorList>
            <person name="Scully E.D."/>
            <person name="Hoover K."/>
            <person name="Carlson J.E."/>
            <person name="Tien M."/>
            <person name="Geib S.M."/>
        </authorList>
    </citation>
    <scope>NUCLEOTIDE SEQUENCE</scope>
</reference>
<feature type="non-terminal residue" evidence="1">
    <location>
        <position position="1"/>
    </location>
</feature>
<evidence type="ECO:0000313" key="1">
    <source>
        <dbReference type="EMBL" id="JAB62168.1"/>
    </source>
</evidence>
<dbReference type="AlphaFoldDB" id="V5GPE8"/>
<organism evidence="1">
    <name type="scientific">Anoplophora glabripennis</name>
    <name type="common">Asian longhorn beetle</name>
    <name type="synonym">Anoplophora nobilis</name>
    <dbReference type="NCBI Taxonomy" id="217634"/>
    <lineage>
        <taxon>Eukaryota</taxon>
        <taxon>Metazoa</taxon>
        <taxon>Ecdysozoa</taxon>
        <taxon>Arthropoda</taxon>
        <taxon>Hexapoda</taxon>
        <taxon>Insecta</taxon>
        <taxon>Pterygota</taxon>
        <taxon>Neoptera</taxon>
        <taxon>Endopterygota</taxon>
        <taxon>Coleoptera</taxon>
        <taxon>Polyphaga</taxon>
        <taxon>Cucujiformia</taxon>
        <taxon>Chrysomeloidea</taxon>
        <taxon>Cerambycidae</taxon>
        <taxon>Lamiinae</taxon>
        <taxon>Lamiini</taxon>
        <taxon>Anoplophora</taxon>
    </lineage>
</organism>
<dbReference type="EMBL" id="GALX01006298">
    <property type="protein sequence ID" value="JAB62168.1"/>
    <property type="molecule type" value="Transcribed_RNA"/>
</dbReference>
<sequence length="209" mass="23003">PQQGVLGVMEINKPLASLSESIAEVQKVISDEVGDISTQQAEIVTNLTQPIEKMLKLVVEIKEVILVPKLIEEKTPELRSATLAVKEKIEEIIQLIPETKSIQSLQTPLKALSAAIAVIVQKPAQENTDILIPPLVINEFLGPVSELSNEINMLHQRVQELALPQQGVLSIIKTKEILSLLKASIENIPKEILEDMPPAEIEILNTLIE</sequence>
<name>V5GPE8_ANOGL</name>
<proteinExistence type="predicted"/>
<accession>V5GPE8</accession>